<accession>Q96XN1</accession>
<dbReference type="EMBL" id="BA000023">
    <property type="protein sequence ID" value="BAB67596.1"/>
    <property type="molecule type" value="Genomic_DNA"/>
</dbReference>
<dbReference type="AlphaFoldDB" id="Q96XN1"/>
<protein>
    <submittedName>
        <fullName evidence="2">Uncharacterized protein</fullName>
    </submittedName>
</protein>
<dbReference type="RefSeq" id="WP_010980571.1">
    <property type="nucleotide sequence ID" value="NC_003106.2"/>
</dbReference>
<evidence type="ECO:0000313" key="3">
    <source>
        <dbReference type="Proteomes" id="UP000001015"/>
    </source>
</evidence>
<organism evidence="2 3">
    <name type="scientific">Sulfurisphaera tokodaii (strain DSM 16993 / JCM 10545 / NBRC 100140 / 7)</name>
    <name type="common">Sulfolobus tokodaii</name>
    <dbReference type="NCBI Taxonomy" id="273063"/>
    <lineage>
        <taxon>Archaea</taxon>
        <taxon>Thermoproteota</taxon>
        <taxon>Thermoprotei</taxon>
        <taxon>Sulfolobales</taxon>
        <taxon>Sulfolobaceae</taxon>
        <taxon>Sulfurisphaera</taxon>
    </lineage>
</organism>
<feature type="region of interest" description="Disordered" evidence="1">
    <location>
        <begin position="108"/>
        <end position="129"/>
    </location>
</feature>
<keyword evidence="3" id="KW-1185">Reference proteome</keyword>
<feature type="region of interest" description="Disordered" evidence="1">
    <location>
        <begin position="146"/>
        <end position="166"/>
    </location>
</feature>
<gene>
    <name evidence="2" type="primary">ST2488</name>
    <name evidence="2" type="ordered locus">STK_24880</name>
</gene>
<reference evidence="3" key="1">
    <citation type="journal article" date="2001" name="DNA Res.">
        <title>Complete genome sequence of an aerobic thermoacidophilic Crenarchaeon, Sulfolobus tokodaii strain7.</title>
        <authorList>
            <person name="Kawarabayasi Y."/>
            <person name="Hino Y."/>
            <person name="Horikawa H."/>
            <person name="Jin-no K."/>
            <person name="Takahashi M."/>
            <person name="Sekine M."/>
            <person name="Baba S."/>
            <person name="Ankai A."/>
            <person name="Kosugi H."/>
            <person name="Hosoyama A."/>
            <person name="Fukui S."/>
            <person name="Nagai Y."/>
            <person name="Nishijima K."/>
            <person name="Otsuka R."/>
            <person name="Nakazawa H."/>
            <person name="Takamiya M."/>
            <person name="Kato Y."/>
            <person name="Yoshizawa T."/>
            <person name="Tanaka T."/>
            <person name="Kudoh Y."/>
            <person name="Yamazaki J."/>
            <person name="Kushida N."/>
            <person name="Oguchi A."/>
            <person name="Aoki K."/>
            <person name="Masuda S."/>
            <person name="Yanagii M."/>
            <person name="Nishimura M."/>
            <person name="Yamagishi A."/>
            <person name="Oshima T."/>
            <person name="Kikuchi H."/>
        </authorList>
    </citation>
    <scope>NUCLEOTIDE SEQUENCE [LARGE SCALE GENOMIC DNA]</scope>
    <source>
        <strain evidence="3">DSM 16993 / JCM 10545 / NBRC 100140 / 7</strain>
    </source>
</reference>
<evidence type="ECO:0000256" key="1">
    <source>
        <dbReference type="SAM" id="MobiDB-lite"/>
    </source>
</evidence>
<sequence length="214" mass="24386">MIESKDLRSKMEKIFQINNVDINTIHDKLLNELQNSGFEIHRDEPTDNGFKIFVRRGEEHGEVEVFSDWNVVKLITHGRLEWELMSIAESLINQVQVSPGSTTSAIQTSSAMTIQPTPSPQIQNPPSLQQQLPRPMQYNMPQQFTPQQPLQPSMYHSSPQFPTTQGGLSEQMQLVNILIQNGYQIEVNSVNGQIFFVRARKGNYVIDIEGRPQP</sequence>
<dbReference type="GeneID" id="1460569"/>
<feature type="compositionally biased region" description="Polar residues" evidence="1">
    <location>
        <begin position="154"/>
        <end position="166"/>
    </location>
</feature>
<evidence type="ECO:0000313" key="2">
    <source>
        <dbReference type="EMBL" id="BAB67596.1"/>
    </source>
</evidence>
<proteinExistence type="predicted"/>
<name>Q96XN1_SULTO</name>
<dbReference type="KEGG" id="sto:STK_24880"/>
<dbReference type="Proteomes" id="UP000001015">
    <property type="component" value="Chromosome"/>
</dbReference>
<dbReference type="PATRIC" id="fig|273063.9.peg.2807"/>